<accession>A0A9W8I7S3</accession>
<dbReference type="GO" id="GO:0046982">
    <property type="term" value="F:protein heterodimerization activity"/>
    <property type="evidence" value="ECO:0007669"/>
    <property type="project" value="InterPro"/>
</dbReference>
<dbReference type="OrthoDB" id="2420608at2759"/>
<dbReference type="EMBL" id="JANBUW010000044">
    <property type="protein sequence ID" value="KAJ2850092.1"/>
    <property type="molecule type" value="Genomic_DNA"/>
</dbReference>
<dbReference type="GO" id="GO:0005634">
    <property type="term" value="C:nucleus"/>
    <property type="evidence" value="ECO:0007669"/>
    <property type="project" value="InterPro"/>
</dbReference>
<dbReference type="InterPro" id="IPR009072">
    <property type="entry name" value="Histone-fold"/>
</dbReference>
<dbReference type="Pfam" id="PF10384">
    <property type="entry name" value="Scm3"/>
    <property type="match status" value="1"/>
</dbReference>
<comment type="caution">
    <text evidence="2">The sequence shown here is derived from an EMBL/GenBank/DDBJ whole genome shotgun (WGS) entry which is preliminary data.</text>
</comment>
<feature type="compositionally biased region" description="Polar residues" evidence="1">
    <location>
        <begin position="272"/>
        <end position="287"/>
    </location>
</feature>
<dbReference type="GO" id="GO:0042393">
    <property type="term" value="F:histone binding"/>
    <property type="evidence" value="ECO:0007669"/>
    <property type="project" value="InterPro"/>
</dbReference>
<sequence>MSELDDELDRAREQSQARFRNAFEAIFAKYGHIDDEDDIIDLETGQLIVDNGRMRSAKAISLGDLLHSSNYSSPKKQRKRHRSLAFRSAMPDPGVMASSPELLTNSQIQSIGANNAEKQHNNGHSDYSDSNESELLDMDFASYSLKYAHRLQHSNTDNNAFDSEDYDNSLSADYESSDSIDVSLDSPLDAYFTSSIEHYLERLRQQLTNPESSKESTGDLSSSSELSASNELFNNTINGLHSSPHTMSSADFDRSNNQLPIDYSECVPESPLHSSEATSNDPLNSHHQFAYDANGDLSEEEPLELYEFRRHNLQGDFHFQPTHSNFSPAVLFKPQPISPHAFFDFNITAAKAHPPNDDDDNASIHSGEPLYAADNSYDLQAQNVHHPL</sequence>
<dbReference type="InterPro" id="IPR018465">
    <property type="entry name" value="Scm3/HJURP"/>
</dbReference>
<proteinExistence type="predicted"/>
<organism evidence="2 3">
    <name type="scientific">Coemansia brasiliensis</name>
    <dbReference type="NCBI Taxonomy" id="2650707"/>
    <lineage>
        <taxon>Eukaryota</taxon>
        <taxon>Fungi</taxon>
        <taxon>Fungi incertae sedis</taxon>
        <taxon>Zoopagomycota</taxon>
        <taxon>Kickxellomycotina</taxon>
        <taxon>Kickxellomycetes</taxon>
        <taxon>Kickxellales</taxon>
        <taxon>Kickxellaceae</taxon>
        <taxon>Coemansia</taxon>
    </lineage>
</organism>
<dbReference type="AlphaFoldDB" id="A0A9W8I7S3"/>
<protein>
    <submittedName>
        <fullName evidence="2">Uncharacterized protein</fullName>
    </submittedName>
</protein>
<feature type="region of interest" description="Disordered" evidence="1">
    <location>
        <begin position="207"/>
        <end position="226"/>
    </location>
</feature>
<keyword evidence="3" id="KW-1185">Reference proteome</keyword>
<feature type="region of interest" description="Disordered" evidence="1">
    <location>
        <begin position="235"/>
        <end position="255"/>
    </location>
</feature>
<reference evidence="2" key="1">
    <citation type="submission" date="2022-07" db="EMBL/GenBank/DDBJ databases">
        <title>Phylogenomic reconstructions and comparative analyses of Kickxellomycotina fungi.</title>
        <authorList>
            <person name="Reynolds N.K."/>
            <person name="Stajich J.E."/>
            <person name="Barry K."/>
            <person name="Grigoriev I.V."/>
            <person name="Crous P."/>
            <person name="Smith M.E."/>
        </authorList>
    </citation>
    <scope>NUCLEOTIDE SEQUENCE</scope>
    <source>
        <strain evidence="2">NRRL 1566</strain>
    </source>
</reference>
<evidence type="ECO:0000256" key="1">
    <source>
        <dbReference type="SAM" id="MobiDB-lite"/>
    </source>
</evidence>
<dbReference type="Proteomes" id="UP001139887">
    <property type="component" value="Unassembled WGS sequence"/>
</dbReference>
<name>A0A9W8I7S3_9FUNG</name>
<evidence type="ECO:0000313" key="2">
    <source>
        <dbReference type="EMBL" id="KAJ2850092.1"/>
    </source>
</evidence>
<evidence type="ECO:0000313" key="3">
    <source>
        <dbReference type="Proteomes" id="UP001139887"/>
    </source>
</evidence>
<gene>
    <name evidence="2" type="ORF">IWW36_002146</name>
</gene>
<feature type="region of interest" description="Disordered" evidence="1">
    <location>
        <begin position="267"/>
        <end position="289"/>
    </location>
</feature>
<dbReference type="Gene3D" id="1.10.20.10">
    <property type="entry name" value="Histone, subunit A"/>
    <property type="match status" value="1"/>
</dbReference>